<keyword evidence="3" id="KW-1185">Reference proteome</keyword>
<dbReference type="InParanoid" id="L0ABB9"/>
<proteinExistence type="predicted"/>
<dbReference type="EMBL" id="CP003378">
    <property type="protein sequence ID" value="AFZ70714.1"/>
    <property type="molecule type" value="Genomic_DNA"/>
</dbReference>
<dbReference type="GeneID" id="14212251"/>
<dbReference type="HOGENOM" id="CLU_1840463_0_0_2"/>
<protein>
    <submittedName>
        <fullName evidence="2">Uncharacterized protein</fullName>
    </submittedName>
</protein>
<dbReference type="Proteomes" id="UP000010469">
    <property type="component" value="Chromosome"/>
</dbReference>
<organism evidence="2 3">
    <name type="scientific">Caldisphaera lagunensis (strain DSM 15908 / JCM 11604 / ANMR 0165 / IC-154)</name>
    <dbReference type="NCBI Taxonomy" id="1056495"/>
    <lineage>
        <taxon>Archaea</taxon>
        <taxon>Thermoproteota</taxon>
        <taxon>Thermoprotei</taxon>
        <taxon>Acidilobales</taxon>
        <taxon>Caldisphaeraceae</taxon>
        <taxon>Caldisphaera</taxon>
    </lineage>
</organism>
<gene>
    <name evidence="2" type="ordered locus">Calag_0991</name>
</gene>
<reference evidence="3" key="1">
    <citation type="submission" date="2012-03" db="EMBL/GenBank/DDBJ databases">
        <title>Complete genome of Caldisphaera lagunensis DSM 15908.</title>
        <authorList>
            <person name="Lucas S."/>
            <person name="Copeland A."/>
            <person name="Lapidus A."/>
            <person name="Glavina del Rio T."/>
            <person name="Dalin E."/>
            <person name="Tice H."/>
            <person name="Bruce D."/>
            <person name="Goodwin L."/>
            <person name="Pitluck S."/>
            <person name="Peters L."/>
            <person name="Mikhailova N."/>
            <person name="Teshima H."/>
            <person name="Kyrpides N."/>
            <person name="Mavromatis K."/>
            <person name="Ivanova N."/>
            <person name="Brettin T."/>
            <person name="Detter J.C."/>
            <person name="Han C."/>
            <person name="Larimer F."/>
            <person name="Land M."/>
            <person name="Hauser L."/>
            <person name="Markowitz V."/>
            <person name="Cheng J.-F."/>
            <person name="Hugenholtz P."/>
            <person name="Woyke T."/>
            <person name="Wu D."/>
            <person name="Spring S."/>
            <person name="Schroeder M."/>
            <person name="Brambilla E."/>
            <person name="Klenk H.-P."/>
            <person name="Eisen J.A."/>
        </authorList>
    </citation>
    <scope>NUCLEOTIDE SEQUENCE [LARGE SCALE GENOMIC DNA]</scope>
    <source>
        <strain evidence="3">DSM 15908 / JCM 11604 / IC-154</strain>
    </source>
</reference>
<dbReference type="AlphaFoldDB" id="L0ABB9"/>
<evidence type="ECO:0000313" key="3">
    <source>
        <dbReference type="Proteomes" id="UP000010469"/>
    </source>
</evidence>
<evidence type="ECO:0000313" key="2">
    <source>
        <dbReference type="EMBL" id="AFZ70714.1"/>
    </source>
</evidence>
<feature type="transmembrane region" description="Helical" evidence="1">
    <location>
        <begin position="21"/>
        <end position="47"/>
    </location>
</feature>
<sequence>MGEKKKLKDLRGSQSRIFRLRSFYLEGFIHAIFYRIQIPVSIIYGIILLSWLFYPGLALTVKAFTALVWILFIPQLFESVKGLALSMSRGMVFGKLNNEYAHLYRLRYKKNLVHLRLAPYLVLAIWIIGFIAMIIWWYP</sequence>
<dbReference type="STRING" id="1056495.Calag_0991"/>
<dbReference type="RefSeq" id="WP_015232611.1">
    <property type="nucleotide sequence ID" value="NC_019791.1"/>
</dbReference>
<keyword evidence="1" id="KW-0472">Membrane</keyword>
<feature type="transmembrane region" description="Helical" evidence="1">
    <location>
        <begin position="117"/>
        <end position="138"/>
    </location>
</feature>
<evidence type="ECO:0000256" key="1">
    <source>
        <dbReference type="SAM" id="Phobius"/>
    </source>
</evidence>
<keyword evidence="1" id="KW-1133">Transmembrane helix</keyword>
<name>L0ABB9_CALLD</name>
<accession>L0ABB9</accession>
<dbReference type="KEGG" id="clg:Calag_0991"/>
<keyword evidence="1" id="KW-0812">Transmembrane</keyword>